<accession>A0AAD5TDI8</accession>
<proteinExistence type="predicted"/>
<sequence length="341" mass="38288">MLLTLDTIIYVVRFHLDDTVALSSLVSASKALRNALLSPTLVHTVLLRNVVNKPIQDFFFQILHRKGSLATLPLWLCVELGKLLCLDAAAGRISYDPCSIWDHGLLLGRRWRSSVLPYALEHIPQFPEWLQIDTRRIAVVALHDGFDIESPQYLIDAQCFDLPRGLAEAISWAKEQLVAFLLQFQPAGLPAGYWRFHHRSFTSEQKIRIADMLIDAGFPISEVALDEAVDDLPYLQHLLHRWNGRRPLGAKLLSRSMRRACSRGKLDAIKMLVSRGASLVFSCHNIHGREDERYDGQVPQDATEPPLLAALEGAASPPICSIQETARYVGRPCPNLSPLHQ</sequence>
<evidence type="ECO:0000313" key="1">
    <source>
        <dbReference type="EMBL" id="KAJ3167772.1"/>
    </source>
</evidence>
<name>A0AAD5TDI8_9FUNG</name>
<dbReference type="Proteomes" id="UP001212152">
    <property type="component" value="Unassembled WGS sequence"/>
</dbReference>
<reference evidence="1" key="1">
    <citation type="submission" date="2020-05" db="EMBL/GenBank/DDBJ databases">
        <title>Phylogenomic resolution of chytrid fungi.</title>
        <authorList>
            <person name="Stajich J.E."/>
            <person name="Amses K."/>
            <person name="Simmons R."/>
            <person name="Seto K."/>
            <person name="Myers J."/>
            <person name="Bonds A."/>
            <person name="Quandt C.A."/>
            <person name="Barry K."/>
            <person name="Liu P."/>
            <person name="Grigoriev I."/>
            <person name="Longcore J.E."/>
            <person name="James T.Y."/>
        </authorList>
    </citation>
    <scope>NUCLEOTIDE SEQUENCE</scope>
    <source>
        <strain evidence="1">JEL0379</strain>
    </source>
</reference>
<dbReference type="AlphaFoldDB" id="A0AAD5TDI8"/>
<comment type="caution">
    <text evidence="1">The sequence shown here is derived from an EMBL/GenBank/DDBJ whole genome shotgun (WGS) entry which is preliminary data.</text>
</comment>
<protein>
    <submittedName>
        <fullName evidence="1">Uncharacterized protein</fullName>
    </submittedName>
</protein>
<gene>
    <name evidence="1" type="ORF">HDU87_001465</name>
</gene>
<dbReference type="EMBL" id="JADGJQ010000133">
    <property type="protein sequence ID" value="KAJ3167772.1"/>
    <property type="molecule type" value="Genomic_DNA"/>
</dbReference>
<organism evidence="1 2">
    <name type="scientific">Geranomyces variabilis</name>
    <dbReference type="NCBI Taxonomy" id="109894"/>
    <lineage>
        <taxon>Eukaryota</taxon>
        <taxon>Fungi</taxon>
        <taxon>Fungi incertae sedis</taxon>
        <taxon>Chytridiomycota</taxon>
        <taxon>Chytridiomycota incertae sedis</taxon>
        <taxon>Chytridiomycetes</taxon>
        <taxon>Spizellomycetales</taxon>
        <taxon>Powellomycetaceae</taxon>
        <taxon>Geranomyces</taxon>
    </lineage>
</organism>
<keyword evidence="2" id="KW-1185">Reference proteome</keyword>
<evidence type="ECO:0000313" key="2">
    <source>
        <dbReference type="Proteomes" id="UP001212152"/>
    </source>
</evidence>